<dbReference type="EMBL" id="JAOB01000013">
    <property type="protein sequence ID" value="EUA68952.1"/>
    <property type="molecule type" value="Genomic_DNA"/>
</dbReference>
<comment type="caution">
    <text evidence="1">The sequence shown here is derived from an EMBL/GenBank/DDBJ whole genome shotgun (WGS) entry which is preliminary data.</text>
</comment>
<sequence length="57" mass="6535">MIQSTTATPLPTRSVYRRRLAEVVRAALADGWFGLIEIWTDSAHRLLGHRRPFGTVW</sequence>
<evidence type="ECO:0000313" key="1">
    <source>
        <dbReference type="EMBL" id="EUA68952.1"/>
    </source>
</evidence>
<organism evidence="1">
    <name type="scientific">Mycobacterium xenopi 4042</name>
    <dbReference type="NCBI Taxonomy" id="1299334"/>
    <lineage>
        <taxon>Bacteria</taxon>
        <taxon>Bacillati</taxon>
        <taxon>Actinomycetota</taxon>
        <taxon>Actinomycetes</taxon>
        <taxon>Mycobacteriales</taxon>
        <taxon>Mycobacteriaceae</taxon>
        <taxon>Mycobacterium</taxon>
    </lineage>
</organism>
<reference evidence="1" key="1">
    <citation type="submission" date="2014-01" db="EMBL/GenBank/DDBJ databases">
        <authorList>
            <person name="Brown-Elliot B."/>
            <person name="Wallace R."/>
            <person name="Lenaerts A."/>
            <person name="Ordway D."/>
            <person name="DeGroote M.A."/>
            <person name="Parker T."/>
            <person name="Sizemore C."/>
            <person name="Tallon L.J."/>
            <person name="Sadzewicz L.K."/>
            <person name="Sengamalay N."/>
            <person name="Fraser C.M."/>
            <person name="Hine E."/>
            <person name="Shefchek K.A."/>
            <person name="Das S.P."/>
            <person name="Tettelin H."/>
        </authorList>
    </citation>
    <scope>NUCLEOTIDE SEQUENCE [LARGE SCALE GENOMIC DNA]</scope>
    <source>
        <strain evidence="1">4042</strain>
    </source>
</reference>
<proteinExistence type="predicted"/>
<accession>X8DJY3</accession>
<dbReference type="AlphaFoldDB" id="X8DJY3"/>
<protein>
    <submittedName>
        <fullName evidence="1">Uncharacterized protein</fullName>
    </submittedName>
</protein>
<name>X8DJY3_MYCXE</name>
<gene>
    <name evidence="1" type="ORF">I553_2140</name>
</gene>